<dbReference type="AlphaFoldDB" id="A0A4R0R057"/>
<evidence type="ECO:0000313" key="1">
    <source>
        <dbReference type="EMBL" id="TCD60031.1"/>
    </source>
</evidence>
<dbReference type="Proteomes" id="UP000292702">
    <property type="component" value="Unassembled WGS sequence"/>
</dbReference>
<organism evidence="1 2">
    <name type="scientific">Steccherinum ochraceum</name>
    <dbReference type="NCBI Taxonomy" id="92696"/>
    <lineage>
        <taxon>Eukaryota</taxon>
        <taxon>Fungi</taxon>
        <taxon>Dikarya</taxon>
        <taxon>Basidiomycota</taxon>
        <taxon>Agaricomycotina</taxon>
        <taxon>Agaricomycetes</taxon>
        <taxon>Polyporales</taxon>
        <taxon>Steccherinaceae</taxon>
        <taxon>Steccherinum</taxon>
    </lineage>
</organism>
<comment type="caution">
    <text evidence="1">The sequence shown here is derived from an EMBL/GenBank/DDBJ whole genome shotgun (WGS) entry which is preliminary data.</text>
</comment>
<protein>
    <recommendedName>
        <fullName evidence="3">F-box domain-containing protein</fullName>
    </recommendedName>
</protein>
<name>A0A4R0R057_9APHY</name>
<dbReference type="EMBL" id="RWJN01000676">
    <property type="protein sequence ID" value="TCD60031.1"/>
    <property type="molecule type" value="Genomic_DNA"/>
</dbReference>
<accession>A0A4R0R057</accession>
<evidence type="ECO:0000313" key="2">
    <source>
        <dbReference type="Proteomes" id="UP000292702"/>
    </source>
</evidence>
<reference evidence="1 2" key="1">
    <citation type="submission" date="2018-11" db="EMBL/GenBank/DDBJ databases">
        <title>Genome assembly of Steccherinum ochraceum LE-BIN_3174, the white-rot fungus of the Steccherinaceae family (The Residual Polyporoid clade, Polyporales, Basidiomycota).</title>
        <authorList>
            <person name="Fedorova T.V."/>
            <person name="Glazunova O.A."/>
            <person name="Landesman E.O."/>
            <person name="Moiseenko K.V."/>
            <person name="Psurtseva N.V."/>
            <person name="Savinova O.S."/>
            <person name="Shakhova N.V."/>
            <person name="Tyazhelova T.V."/>
            <person name="Vasina D.V."/>
        </authorList>
    </citation>
    <scope>NUCLEOTIDE SEQUENCE [LARGE SCALE GENOMIC DNA]</scope>
    <source>
        <strain evidence="1 2">LE-BIN_3174</strain>
    </source>
</reference>
<sequence length="247" mass="26944">MPTKPRQPLPSLPVEIWDTILSLSRDTDLQGLCAFSLTCRAGRQLAQPHILRRVTVIVSIMNRDVPSLLKSVQAVGNGGSGIGCFVRVLDIVRSKYPQGEQQPSFDVESLHHLLLSLPAMQELRVTDAIIAPLHSQTDSSPDLPVVDLDRLILSHVTAELWIAGEDSQTACAIARVLAFISIFGQVGHLTMDGIRMDGIRGDFMSSNRCSTDHASFKDAFTQPHLLEPILAAHPPPSSQRLTCKDGT</sequence>
<gene>
    <name evidence="1" type="ORF">EIP91_010862</name>
</gene>
<proteinExistence type="predicted"/>
<keyword evidence="2" id="KW-1185">Reference proteome</keyword>
<evidence type="ECO:0008006" key="3">
    <source>
        <dbReference type="Google" id="ProtNLM"/>
    </source>
</evidence>